<dbReference type="Gene3D" id="3.90.190.10">
    <property type="entry name" value="Protein tyrosine phosphatase superfamily"/>
    <property type="match status" value="1"/>
</dbReference>
<comment type="caution">
    <text evidence="2">The sequence shown here is derived from an EMBL/GenBank/DDBJ whole genome shotgun (WGS) entry which is preliminary data.</text>
</comment>
<name>A0A1E8GMK7_9LACT</name>
<dbReference type="SUPFAM" id="SSF52799">
    <property type="entry name" value="(Phosphotyrosine protein) phosphatases II"/>
    <property type="match status" value="1"/>
</dbReference>
<dbReference type="InterPro" id="IPR016130">
    <property type="entry name" value="Tyr_Pase_AS"/>
</dbReference>
<keyword evidence="3" id="KW-1185">Reference proteome</keyword>
<comment type="similarity">
    <text evidence="1">Belongs to the protein-tyrosine phosphatase family.</text>
</comment>
<dbReference type="STRING" id="1859473.BG261_05665"/>
<dbReference type="Pfam" id="PF13350">
    <property type="entry name" value="Y_phosphatase3"/>
    <property type="match status" value="1"/>
</dbReference>
<reference evidence="3" key="1">
    <citation type="submission" date="2016-09" db="EMBL/GenBank/DDBJ databases">
        <title>Draft genome sequence of a novel species of the family Streptococcaceae isolated from flowers.</title>
        <authorList>
            <person name="Chuah L.-O."/>
            <person name="Yap K.-P."/>
            <person name="Thong K.L."/>
            <person name="Liong M.T."/>
            <person name="Ahmad R."/>
            <person name="Rusul G."/>
        </authorList>
    </citation>
    <scope>NUCLEOTIDE SEQUENCE [LARGE SCALE GENOMIC DNA]</scope>
    <source>
        <strain evidence="3">DF1</strain>
    </source>
</reference>
<evidence type="ECO:0000256" key="1">
    <source>
        <dbReference type="ARBA" id="ARBA00009580"/>
    </source>
</evidence>
<organism evidence="2 3">
    <name type="scientific">Floricoccus tropicus</name>
    <dbReference type="NCBI Taxonomy" id="1859473"/>
    <lineage>
        <taxon>Bacteria</taxon>
        <taxon>Bacillati</taxon>
        <taxon>Bacillota</taxon>
        <taxon>Bacilli</taxon>
        <taxon>Lactobacillales</taxon>
        <taxon>Streptococcaceae</taxon>
        <taxon>Floricoccus</taxon>
    </lineage>
</organism>
<dbReference type="InterPro" id="IPR029021">
    <property type="entry name" value="Prot-tyrosine_phosphatase-like"/>
</dbReference>
<dbReference type="RefSeq" id="WP_070792806.1">
    <property type="nucleotide sequence ID" value="NZ_MKIR01000023.1"/>
</dbReference>
<accession>A0A1E8GMK7</accession>
<dbReference type="Proteomes" id="UP000178622">
    <property type="component" value="Unassembled WGS sequence"/>
</dbReference>
<dbReference type="PANTHER" id="PTHR31126">
    <property type="entry name" value="TYROSINE-PROTEIN PHOSPHATASE"/>
    <property type="match status" value="1"/>
</dbReference>
<evidence type="ECO:0000313" key="3">
    <source>
        <dbReference type="Proteomes" id="UP000178622"/>
    </source>
</evidence>
<sequence>MNSNLITNFRDIGGYRANDGEIEKGFFFRSGQLNNLDDEQVSFLKDECKLKTIYDFRSQSEVDKDEDTPISGVEYQHLDILASLQDGGAASLEGMFSDLNNIDSAMYKTYEEMVISESAQNGYHKFMQDLIEVKKPVIFHCFAGKDRTGWAAYLILKVAGVSDEDIFKDYLKTNELRKAANEQIISQAKDKLNDQQLAGLESALTVKAEYLNYAIKTMNDKFGSFENYLVEGLNLAEDYKDKFIELYIEK</sequence>
<dbReference type="PROSITE" id="PS00383">
    <property type="entry name" value="TYR_PHOSPHATASE_1"/>
    <property type="match status" value="1"/>
</dbReference>
<proteinExistence type="inferred from homology"/>
<dbReference type="EMBL" id="MKIR01000023">
    <property type="protein sequence ID" value="OFI48873.1"/>
    <property type="molecule type" value="Genomic_DNA"/>
</dbReference>
<dbReference type="PANTHER" id="PTHR31126:SF1">
    <property type="entry name" value="TYROSINE SPECIFIC PROTEIN PHOSPHATASES DOMAIN-CONTAINING PROTEIN"/>
    <property type="match status" value="1"/>
</dbReference>
<dbReference type="AlphaFoldDB" id="A0A1E8GMK7"/>
<protein>
    <submittedName>
        <fullName evidence="2">Protein tyrosine phosphatase</fullName>
    </submittedName>
</protein>
<dbReference type="InterPro" id="IPR026893">
    <property type="entry name" value="Tyr/Ser_Pase_IphP-type"/>
</dbReference>
<dbReference type="GO" id="GO:0004721">
    <property type="term" value="F:phosphoprotein phosphatase activity"/>
    <property type="evidence" value="ECO:0007669"/>
    <property type="project" value="InterPro"/>
</dbReference>
<dbReference type="OrthoDB" id="1188001at2"/>
<evidence type="ECO:0000313" key="2">
    <source>
        <dbReference type="EMBL" id="OFI48873.1"/>
    </source>
</evidence>
<gene>
    <name evidence="2" type="ORF">BG261_05665</name>
</gene>